<sequence>MNSVAILMAAAIQSYGPVDINGWELRGANNSDGTYVCSASIPYRSGISLAFVRSSSTFRIALQNEAWQLQEGERYSLTIRIDNRFNQSVTAHASGDQTLAIDYDWVPNSSLENALIYGNILYVNAQQADFQFELTNSSRAIPALNSCLQAGSRNPFSSGPK</sequence>
<reference evidence="1 2" key="1">
    <citation type="submission" date="2024-01" db="EMBL/GenBank/DDBJ databases">
        <title>Hyphobacterium bacterium isolated from marine sediment.</title>
        <authorList>
            <person name="Zhao S."/>
        </authorList>
    </citation>
    <scope>NUCLEOTIDE SEQUENCE [LARGE SCALE GENOMIC DNA]</scope>
    <source>
        <strain evidence="2">HN65</strain>
    </source>
</reference>
<evidence type="ECO:0000313" key="2">
    <source>
        <dbReference type="Proteomes" id="UP001354971"/>
    </source>
</evidence>
<dbReference type="RefSeq" id="WP_330199268.1">
    <property type="nucleotide sequence ID" value="NZ_JAZDRP010000005.1"/>
</dbReference>
<name>A0ABU7LRU9_9PROT</name>
<keyword evidence="2" id="KW-1185">Reference proteome</keyword>
<proteinExistence type="predicted"/>
<organism evidence="1 2">
    <name type="scientific">Hyphobacterium lacteum</name>
    <dbReference type="NCBI Taxonomy" id="3116575"/>
    <lineage>
        <taxon>Bacteria</taxon>
        <taxon>Pseudomonadati</taxon>
        <taxon>Pseudomonadota</taxon>
        <taxon>Alphaproteobacteria</taxon>
        <taxon>Maricaulales</taxon>
        <taxon>Maricaulaceae</taxon>
        <taxon>Hyphobacterium</taxon>
    </lineage>
</organism>
<evidence type="ECO:0008006" key="3">
    <source>
        <dbReference type="Google" id="ProtNLM"/>
    </source>
</evidence>
<dbReference type="Proteomes" id="UP001354971">
    <property type="component" value="Unassembled WGS sequence"/>
</dbReference>
<accession>A0ABU7LRU9</accession>
<dbReference type="EMBL" id="JAZDRP010000005">
    <property type="protein sequence ID" value="MEE2526605.1"/>
    <property type="molecule type" value="Genomic_DNA"/>
</dbReference>
<comment type="caution">
    <text evidence="1">The sequence shown here is derived from an EMBL/GenBank/DDBJ whole genome shotgun (WGS) entry which is preliminary data.</text>
</comment>
<protein>
    <recommendedName>
        <fullName evidence="3">CBM-cenC domain-containing protein</fullName>
    </recommendedName>
</protein>
<gene>
    <name evidence="1" type="ORF">V0U79_09520</name>
</gene>
<evidence type="ECO:0000313" key="1">
    <source>
        <dbReference type="EMBL" id="MEE2526605.1"/>
    </source>
</evidence>